<dbReference type="SMART" id="SM00470">
    <property type="entry name" value="ParB"/>
    <property type="match status" value="1"/>
</dbReference>
<dbReference type="CDD" id="cd16393">
    <property type="entry name" value="SPO0J_N"/>
    <property type="match status" value="1"/>
</dbReference>
<dbReference type="Gene3D" id="1.10.10.2830">
    <property type="match status" value="1"/>
</dbReference>
<dbReference type="GO" id="GO:0009295">
    <property type="term" value="C:nucleoid"/>
    <property type="evidence" value="ECO:0007669"/>
    <property type="project" value="UniProtKB-SubCell"/>
</dbReference>
<dbReference type="PATRIC" id="fig|29343.3.peg.2195"/>
<evidence type="ECO:0000313" key="7">
    <source>
        <dbReference type="Proteomes" id="UP000032431"/>
    </source>
</evidence>
<dbReference type="FunFam" id="1.10.10.2830:FF:000001">
    <property type="entry name" value="Chromosome partitioning protein ParB"/>
    <property type="match status" value="1"/>
</dbReference>
<gene>
    <name evidence="6" type="primary">spo0J</name>
    <name evidence="6" type="ORF">CCDG5_2081</name>
</gene>
<dbReference type="PANTHER" id="PTHR33375:SF1">
    <property type="entry name" value="CHROMOSOME-PARTITIONING PROTEIN PARB-RELATED"/>
    <property type="match status" value="1"/>
</dbReference>
<dbReference type="OrthoDB" id="9802051at2"/>
<reference evidence="7" key="1">
    <citation type="submission" date="2014-07" db="EMBL/GenBank/DDBJ databases">
        <authorList>
            <person name="Wibberg D."/>
        </authorList>
    </citation>
    <scope>NUCLEOTIDE SEQUENCE [LARGE SCALE GENOMIC DNA]</scope>
    <source>
        <strain evidence="7">DG5</strain>
    </source>
</reference>
<organism evidence="6 7">
    <name type="scientific">[Clostridium] cellulosi</name>
    <dbReference type="NCBI Taxonomy" id="29343"/>
    <lineage>
        <taxon>Bacteria</taxon>
        <taxon>Bacillati</taxon>
        <taxon>Bacillota</taxon>
        <taxon>Clostridia</taxon>
        <taxon>Eubacteriales</taxon>
        <taxon>Oscillospiraceae</taxon>
        <taxon>Oscillospiraceae incertae sedis</taxon>
    </lineage>
</organism>
<dbReference type="KEGG" id="ccel:CCDG5_2081"/>
<dbReference type="GO" id="GO:0007059">
    <property type="term" value="P:chromosome segregation"/>
    <property type="evidence" value="ECO:0007669"/>
    <property type="project" value="UniProtKB-KW"/>
</dbReference>
<dbReference type="GO" id="GO:0005694">
    <property type="term" value="C:chromosome"/>
    <property type="evidence" value="ECO:0007669"/>
    <property type="project" value="TreeGrafter"/>
</dbReference>
<sequence>MTKRGLGKGLDALFADNAADTETGGAVTLKISEIEPNRGQPRKNFDENSLAQLADSIKQHGVLQPLVVRPIPGGGYQLVAGERRWRASRMAGLTEVPVIIKDLSDEQVMAIALIENLQREDLNPIEEANGYKQLMETFNLTQDEVSQRVGKSRPVIANALRLLSLPDEVLKMVEDGRLSQGHARTLLALENKADIKKVADEVIAKGLSVREVEKLVKRLQGGVPPSRKPAARGGVLESEVERCLTERLGRKVSVVTGKNKGVIQIEFYGEEDLKELSKTLAGE</sequence>
<dbReference type="NCBIfam" id="TIGR00180">
    <property type="entry name" value="parB_part"/>
    <property type="match status" value="1"/>
</dbReference>
<dbReference type="InterPro" id="IPR050336">
    <property type="entry name" value="Chromosome_partition/occlusion"/>
</dbReference>
<evidence type="ECO:0000256" key="1">
    <source>
        <dbReference type="ARBA" id="ARBA00004453"/>
    </source>
</evidence>
<evidence type="ECO:0000256" key="4">
    <source>
        <dbReference type="ARBA" id="ARBA00023125"/>
    </source>
</evidence>
<dbReference type="PANTHER" id="PTHR33375">
    <property type="entry name" value="CHROMOSOME-PARTITIONING PROTEIN PARB-RELATED"/>
    <property type="match status" value="1"/>
</dbReference>
<protein>
    <submittedName>
        <fullName evidence="6">Stage 0 sporulation protein J</fullName>
    </submittedName>
</protein>
<dbReference type="STRING" id="29343.CCDG5_2081"/>
<dbReference type="Gene3D" id="3.90.1530.30">
    <property type="match status" value="1"/>
</dbReference>
<keyword evidence="7" id="KW-1185">Reference proteome</keyword>
<dbReference type="EMBL" id="LM995447">
    <property type="protein sequence ID" value="CDZ25161.1"/>
    <property type="molecule type" value="Genomic_DNA"/>
</dbReference>
<evidence type="ECO:0000259" key="5">
    <source>
        <dbReference type="SMART" id="SM00470"/>
    </source>
</evidence>
<dbReference type="InterPro" id="IPR003115">
    <property type="entry name" value="ParB_N"/>
</dbReference>
<dbReference type="GO" id="GO:0003677">
    <property type="term" value="F:DNA binding"/>
    <property type="evidence" value="ECO:0007669"/>
    <property type="project" value="UniProtKB-KW"/>
</dbReference>
<dbReference type="FunFam" id="3.90.1530.30:FF:000001">
    <property type="entry name" value="Chromosome partitioning protein ParB"/>
    <property type="match status" value="1"/>
</dbReference>
<dbReference type="Pfam" id="PF02195">
    <property type="entry name" value="ParB_N"/>
    <property type="match status" value="1"/>
</dbReference>
<dbReference type="SUPFAM" id="SSF110849">
    <property type="entry name" value="ParB/Sulfiredoxin"/>
    <property type="match status" value="1"/>
</dbReference>
<accession>A0A078KMZ7</accession>
<evidence type="ECO:0000256" key="2">
    <source>
        <dbReference type="ARBA" id="ARBA00006295"/>
    </source>
</evidence>
<name>A0A078KMZ7_9FIRM</name>
<dbReference type="InterPro" id="IPR036086">
    <property type="entry name" value="ParB/Sulfiredoxin_sf"/>
</dbReference>
<keyword evidence="4" id="KW-0238">DNA-binding</keyword>
<evidence type="ECO:0000256" key="3">
    <source>
        <dbReference type="ARBA" id="ARBA00022829"/>
    </source>
</evidence>
<dbReference type="AlphaFoldDB" id="A0A078KMZ7"/>
<dbReference type="Proteomes" id="UP000032431">
    <property type="component" value="Chromosome I"/>
</dbReference>
<dbReference type="Pfam" id="PF17762">
    <property type="entry name" value="HTH_ParB"/>
    <property type="match status" value="1"/>
</dbReference>
<dbReference type="InterPro" id="IPR004437">
    <property type="entry name" value="ParB/RepB/Spo0J"/>
</dbReference>
<evidence type="ECO:0000313" key="6">
    <source>
        <dbReference type="EMBL" id="CDZ25161.1"/>
    </source>
</evidence>
<proteinExistence type="inferred from homology"/>
<feature type="domain" description="ParB-like N-terminal" evidence="5">
    <location>
        <begin position="27"/>
        <end position="117"/>
    </location>
</feature>
<comment type="subcellular location">
    <subcellularLocation>
        <location evidence="1">Cytoplasm</location>
        <location evidence="1">Nucleoid</location>
    </subcellularLocation>
</comment>
<comment type="similarity">
    <text evidence="2">Belongs to the ParB family.</text>
</comment>
<keyword evidence="3" id="KW-0159">Chromosome partition</keyword>
<dbReference type="SUPFAM" id="SSF109709">
    <property type="entry name" value="KorB DNA-binding domain-like"/>
    <property type="match status" value="1"/>
</dbReference>
<dbReference type="InterPro" id="IPR041468">
    <property type="entry name" value="HTH_ParB/Spo0J"/>
</dbReference>
<dbReference type="GO" id="GO:0045881">
    <property type="term" value="P:positive regulation of sporulation resulting in formation of a cellular spore"/>
    <property type="evidence" value="ECO:0007669"/>
    <property type="project" value="TreeGrafter"/>
</dbReference>
<dbReference type="HOGENOM" id="CLU_023853_0_0_9"/>